<reference evidence="1" key="1">
    <citation type="submission" date="2018-11" db="EMBL/GenBank/DDBJ databases">
        <authorList>
            <person name="Ding X."/>
            <person name="Chen D."/>
            <person name="Wu Z."/>
        </authorList>
    </citation>
    <scope>NUCLEOTIDE SEQUENCE</scope>
</reference>
<sequence length="224" mass="25274">MSTSFSFNIKEELVMSEENGIVALTKRLNVWQSLSAKWSENVQISRILFAFESRAGSLAEGVVTASIIDNRTISDLTDNVLKSVSFRVTQDVSLSWDHNVNFHRNDLRSGEESPLILMTEISECNMKPGYSLGQMRIRIEFQTSNKMIRRLTHSPIIKLFRDHKITAKENTARRVSLESLDARPGKPVVIKQIAEGGPSTLDRSVSAMQVPRKKYYVSKPVAEC</sequence>
<organism evidence="1">
    <name type="scientific">strawberry-associated virus 1</name>
    <dbReference type="NCBI Taxonomy" id="2594796"/>
    <lineage>
        <taxon>Viruses</taxon>
        <taxon>Riboviria</taxon>
        <taxon>Orthornavirae</taxon>
        <taxon>Negarnaviricota</taxon>
        <taxon>Haploviricotina</taxon>
        <taxon>Monjiviricetes</taxon>
        <taxon>Mononegavirales</taxon>
        <taxon>Rhabdoviridae</taxon>
        <taxon>Betarhabdovirinae</taxon>
        <taxon>Alphacytorhabdovirus</taxon>
        <taxon>Alphacytorhabdovirus alphafragariae</taxon>
        <taxon>Cytorhabdovirus fragariae</taxon>
    </lineage>
</organism>
<accession>A0A514TP59</accession>
<proteinExistence type="predicted"/>
<dbReference type="EMBL" id="MK159261">
    <property type="protein sequence ID" value="QDJ94292.1"/>
    <property type="molecule type" value="Genomic_RNA"/>
</dbReference>
<name>A0A514TP59_9RHAB</name>
<gene>
    <name evidence="1" type="primary">P3</name>
</gene>
<evidence type="ECO:0000313" key="1">
    <source>
        <dbReference type="EMBL" id="QDJ94292.1"/>
    </source>
</evidence>
<dbReference type="Proteomes" id="UP001243185">
    <property type="component" value="Segment"/>
</dbReference>
<protein>
    <submittedName>
        <fullName evidence="1">P3 protein</fullName>
    </submittedName>
</protein>